<dbReference type="RefSeq" id="WP_033434969.1">
    <property type="nucleotide sequence ID" value="NZ_CP034550.1"/>
</dbReference>
<name>A0A5Q0H7L7_SACSY</name>
<dbReference type="InterPro" id="IPR019546">
    <property type="entry name" value="TAT_signal_bac_arc"/>
</dbReference>
<dbReference type="EMBL" id="CP034550">
    <property type="protein sequence ID" value="QFZ21830.1"/>
    <property type="molecule type" value="Genomic_DNA"/>
</dbReference>
<evidence type="ECO:0000256" key="1">
    <source>
        <dbReference type="ARBA" id="ARBA00004196"/>
    </source>
</evidence>
<dbReference type="NCBIfam" id="TIGR01409">
    <property type="entry name" value="TAT_signal_seq"/>
    <property type="match status" value="1"/>
</dbReference>
<dbReference type="InterPro" id="IPR006059">
    <property type="entry name" value="SBP"/>
</dbReference>
<dbReference type="InterPro" id="IPR006311">
    <property type="entry name" value="TAT_signal"/>
</dbReference>
<dbReference type="OrthoDB" id="2513152at2"/>
<evidence type="ECO:0000256" key="2">
    <source>
        <dbReference type="ARBA" id="ARBA00008520"/>
    </source>
</evidence>
<evidence type="ECO:0000313" key="5">
    <source>
        <dbReference type="EMBL" id="QFZ21830.1"/>
    </source>
</evidence>
<dbReference type="InterPro" id="IPR050490">
    <property type="entry name" value="Bact_solute-bd_prot1"/>
</dbReference>
<dbReference type="AlphaFoldDB" id="A0A5Q0H7L7"/>
<keyword evidence="4" id="KW-0732">Signal</keyword>
<dbReference type="SUPFAM" id="SSF53850">
    <property type="entry name" value="Periplasmic binding protein-like II"/>
    <property type="match status" value="1"/>
</dbReference>
<comment type="subcellular location">
    <subcellularLocation>
        <location evidence="1">Cell envelope</location>
    </subcellularLocation>
</comment>
<accession>A0A5Q0H7L7</accession>
<dbReference type="Proteomes" id="UP000325787">
    <property type="component" value="Chromosome"/>
</dbReference>
<evidence type="ECO:0000256" key="3">
    <source>
        <dbReference type="ARBA" id="ARBA00022448"/>
    </source>
</evidence>
<dbReference type="PANTHER" id="PTHR43649">
    <property type="entry name" value="ARABINOSE-BINDING PROTEIN-RELATED"/>
    <property type="match status" value="1"/>
</dbReference>
<organism evidence="5 6">
    <name type="scientific">Saccharothrix syringae</name>
    <name type="common">Nocardiopsis syringae</name>
    <dbReference type="NCBI Taxonomy" id="103733"/>
    <lineage>
        <taxon>Bacteria</taxon>
        <taxon>Bacillati</taxon>
        <taxon>Actinomycetota</taxon>
        <taxon>Actinomycetes</taxon>
        <taxon>Pseudonocardiales</taxon>
        <taxon>Pseudonocardiaceae</taxon>
        <taxon>Saccharothrix</taxon>
    </lineage>
</organism>
<dbReference type="PROSITE" id="PS51257">
    <property type="entry name" value="PROKAR_LIPOPROTEIN"/>
    <property type="match status" value="1"/>
</dbReference>
<evidence type="ECO:0000256" key="4">
    <source>
        <dbReference type="ARBA" id="ARBA00022729"/>
    </source>
</evidence>
<reference evidence="6" key="1">
    <citation type="journal article" date="2021" name="Curr. Microbiol.">
        <title>Complete genome of nocamycin-producing strain Saccharothrix syringae NRRL B-16468 reveals the biosynthetic potential for secondary metabolites.</title>
        <authorList>
            <person name="Mo X."/>
            <person name="Yang S."/>
        </authorList>
    </citation>
    <scope>NUCLEOTIDE SEQUENCE [LARGE SCALE GENOMIC DNA]</scope>
    <source>
        <strain evidence="6">ATCC 51364 / DSM 43886 / JCM 6844 / KCTC 9398 / NBRC 14523 / NRRL B-16468 / INA 2240</strain>
    </source>
</reference>
<evidence type="ECO:0000313" key="6">
    <source>
        <dbReference type="Proteomes" id="UP000325787"/>
    </source>
</evidence>
<dbReference type="KEGG" id="ssyi:EKG83_34455"/>
<sequence>MILNRRGFLSLTAVAGGTLVVGCGSSAPQHTGSALGDDALAKVLPAHVPVEFAKPDLPGVNGSAPGYLTFPDKLVAAVGDKPLSGGEVTAMTPAFWPVPPGLGENSYYDAVNARLGGVVRFDLVQGSDYQAKLAAMMAAKQVPEMTVMPTFTIPPRFGEGVGEVFRDLTDFLAGDKVKDYPLLANIPTDAWHQCVYSGRLYGVPFPDRPFPEALFYRSDLFAQLGVQPPKSADEFAALCKQINDPARNRWAVGDVFRSVVRIFGDPGDWSRDASGKVVNKIETEAYAEAVRFTRSLYAAGYVHPDIVAGNTTRLKELFAGGQMLIYQDGLGAWREALAQQRPINPNFGMDLFPLFAADGGTPTYPVSPPTAMVTLIRKDVPDDRVRELLRVANFAAAPIGTEEHFLLRYGTEGKHSARGAGGAPDLNELGRREITLTYNFIAGPPDAIVETQYPDYVRSLHGWLADAYQHQVKPPTFGLRIEEPAEFSKLPKQFEDRTNDVLRGRTPVEDVGKLAEDWRKAGGDELRAFYDKALSDAGR</sequence>
<keyword evidence="3" id="KW-0813">Transport</keyword>
<proteinExistence type="inferred from homology"/>
<dbReference type="Pfam" id="PF13416">
    <property type="entry name" value="SBP_bac_8"/>
    <property type="match status" value="1"/>
</dbReference>
<protein>
    <submittedName>
        <fullName evidence="5">Extracellular solute-binding protein</fullName>
    </submittedName>
</protein>
<dbReference type="GO" id="GO:0030313">
    <property type="term" value="C:cell envelope"/>
    <property type="evidence" value="ECO:0007669"/>
    <property type="project" value="UniProtKB-SubCell"/>
</dbReference>
<keyword evidence="6" id="KW-1185">Reference proteome</keyword>
<dbReference type="PANTHER" id="PTHR43649:SF31">
    <property type="entry name" value="SN-GLYCEROL-3-PHOSPHATE-BINDING PERIPLASMIC PROTEIN UGPB"/>
    <property type="match status" value="1"/>
</dbReference>
<comment type="similarity">
    <text evidence="2">Belongs to the bacterial solute-binding protein 1 family.</text>
</comment>
<dbReference type="Gene3D" id="3.40.190.10">
    <property type="entry name" value="Periplasmic binding protein-like II"/>
    <property type="match status" value="1"/>
</dbReference>
<gene>
    <name evidence="5" type="ORF">EKG83_34455</name>
</gene>
<dbReference type="PROSITE" id="PS51318">
    <property type="entry name" value="TAT"/>
    <property type="match status" value="1"/>
</dbReference>